<proteinExistence type="predicted"/>
<gene>
    <name evidence="1" type="ORF">AB4Y32_31660</name>
</gene>
<name>A0ACC6U9R5_9BURK</name>
<dbReference type="EMBL" id="JBFRCH010000029">
    <property type="protein sequence ID" value="MEX3936292.1"/>
    <property type="molecule type" value="Genomic_DNA"/>
</dbReference>
<dbReference type="Proteomes" id="UP001558850">
    <property type="component" value="Unassembled WGS sequence"/>
</dbReference>
<organism evidence="1 2">
    <name type="scientific">Paraburkholderia phymatum</name>
    <dbReference type="NCBI Taxonomy" id="148447"/>
    <lineage>
        <taxon>Bacteria</taxon>
        <taxon>Pseudomonadati</taxon>
        <taxon>Pseudomonadota</taxon>
        <taxon>Betaproteobacteria</taxon>
        <taxon>Burkholderiales</taxon>
        <taxon>Burkholderiaceae</taxon>
        <taxon>Paraburkholderia</taxon>
    </lineage>
</organism>
<sequence length="451" mass="47450">MKGRRLFVAGATIVVLALVATYGGRAAHAWQSRLDPVSIPSAPAGDASAVARGAKLAAIGGCISCHTAPDGQPFAGGLPLQTPYGVIYSTNITPDPDTGIGRWSLDAFTRAMRHGVSRDGHLLYPAFPYPHFTRMSDADIASLYAWLMSREPINARAPKNELRFPLGFRPIMAAWNLLYLHPGPHEASSTNAADPEIARGRYLVDSVGHCGACHTPLDRLGAERRDSALQGGTTEGWDAPALTNLSTRPKPWTQAQLVSYLRTGFASEHGASAGPMRPVTRLLADASAEDVQAMAAYLITFQSNAQATRGDAAASSMNSASSASSSSSNSSISHVSVAAQPGNGTSLFVAACASCHGESAPMSGGPGHPSLSLGTAINADSPRNMVRIILDGIDWDDSASAQFMPPFAGTFTNAQIAELANYTRTRFTARGPWPSLDADAVARLRKEGPQR</sequence>
<evidence type="ECO:0000313" key="1">
    <source>
        <dbReference type="EMBL" id="MEX3936292.1"/>
    </source>
</evidence>
<accession>A0ACC6U9R5</accession>
<keyword evidence="2" id="KW-1185">Reference proteome</keyword>
<comment type="caution">
    <text evidence="1">The sequence shown here is derived from an EMBL/GenBank/DDBJ whole genome shotgun (WGS) entry which is preliminary data.</text>
</comment>
<protein>
    <submittedName>
        <fullName evidence="1">C-type cytochrome</fullName>
    </submittedName>
</protein>
<evidence type="ECO:0000313" key="2">
    <source>
        <dbReference type="Proteomes" id="UP001558850"/>
    </source>
</evidence>
<reference evidence="1" key="1">
    <citation type="submission" date="2024-07" db="EMBL/GenBank/DDBJ databases">
        <title>A survey of Mimosa microsymbionts across Brazilian biomes reveals a high diversity of Paraburkholderia nodulating endemic species, but also that Cupriavidus is common as a symbiont of widespread species.</title>
        <authorList>
            <person name="Rouws L."/>
            <person name="Barauna A."/>
            <person name="Beukes C."/>
            <person name="Rouws J.R.C."/>
            <person name="De Faria S.M."/>
            <person name="Gross E."/>
            <person name="Bueno Dos Reis Junior F."/>
            <person name="Simon M.F."/>
            <person name="Maluk M."/>
            <person name="Odee D.W."/>
            <person name="Kenicer G."/>
            <person name="Young J.P.W."/>
            <person name="Reis V.M."/>
            <person name="Zilli J."/>
            <person name="James E.K."/>
        </authorList>
    </citation>
    <scope>NUCLEOTIDE SEQUENCE</scope>
    <source>
        <strain evidence="1">EG181B</strain>
    </source>
</reference>